<sequence>MNDCFLVALIGRPNVGKSSLFNRLARQNKAIIDPTPGVTRDRHYARVTWAEKTFLLVDTGGIDLDKVAKAETDHERRMSALIREQSWQAVRDADILVLILDGRQGLNRDDYELIKLLRKTDKPLFYIINKIDNPVAEAEFLAPFYELGADALWPVSAAHGLGINDFMDELVTRLPEADTEEAVDEQEIALAVIGRPNVGKSSLINRLAGEERMVVSNIPGTTRDSIDTVLEKRGVKYRFIDTAGIRRKGKVYGKVEKFSVMRALKAMERAAMVLVLVDAEEGITEQDTKVIGYAMERGRACLVLVNKWDLIDNDPKRQKWLLAEIERVTNFIGYAPTLRISALNGLGTGKIFPVINEV</sequence>
<dbReference type="NCBIfam" id="TIGR00231">
    <property type="entry name" value="small_GTP"/>
    <property type="match status" value="2"/>
</dbReference>
<dbReference type="InterPro" id="IPR031166">
    <property type="entry name" value="G_ENGA"/>
</dbReference>
<evidence type="ECO:0000256" key="4">
    <source>
        <dbReference type="ARBA" id="ARBA00022737"/>
    </source>
</evidence>
<evidence type="ECO:0000256" key="7">
    <source>
        <dbReference type="ARBA" id="ARBA00032345"/>
    </source>
</evidence>
<feature type="non-terminal residue" evidence="9">
    <location>
        <position position="358"/>
    </location>
</feature>
<dbReference type="EMBL" id="UOEX01000334">
    <property type="protein sequence ID" value="VAW40492.1"/>
    <property type="molecule type" value="Genomic_DNA"/>
</dbReference>
<evidence type="ECO:0000259" key="8">
    <source>
        <dbReference type="PROSITE" id="PS51712"/>
    </source>
</evidence>
<dbReference type="GO" id="GO:0042254">
    <property type="term" value="P:ribosome biogenesis"/>
    <property type="evidence" value="ECO:0007669"/>
    <property type="project" value="UniProtKB-KW"/>
</dbReference>
<protein>
    <recommendedName>
        <fullName evidence="2">GTPase Der</fullName>
    </recommendedName>
    <alternativeName>
        <fullName evidence="7">GTP-binding protein EngA</fullName>
    </alternativeName>
</protein>
<dbReference type="InterPro" id="IPR016484">
    <property type="entry name" value="GTPase_Der"/>
</dbReference>
<dbReference type="PRINTS" id="PR00326">
    <property type="entry name" value="GTP1OBG"/>
</dbReference>
<feature type="domain" description="EngA-type G" evidence="8">
    <location>
        <begin position="5"/>
        <end position="178"/>
    </location>
</feature>
<dbReference type="InterPro" id="IPR005225">
    <property type="entry name" value="Small_GTP-bd"/>
</dbReference>
<dbReference type="SUPFAM" id="SSF52540">
    <property type="entry name" value="P-loop containing nucleoside triphosphate hydrolases"/>
    <property type="match status" value="2"/>
</dbReference>
<dbReference type="GO" id="GO:0005525">
    <property type="term" value="F:GTP binding"/>
    <property type="evidence" value="ECO:0007669"/>
    <property type="project" value="UniProtKB-KW"/>
</dbReference>
<evidence type="ECO:0000256" key="6">
    <source>
        <dbReference type="ARBA" id="ARBA00023134"/>
    </source>
</evidence>
<keyword evidence="3" id="KW-0690">Ribosome biogenesis</keyword>
<evidence type="ECO:0000313" key="9">
    <source>
        <dbReference type="EMBL" id="VAW40492.1"/>
    </source>
</evidence>
<evidence type="ECO:0000256" key="3">
    <source>
        <dbReference type="ARBA" id="ARBA00022517"/>
    </source>
</evidence>
<reference evidence="9" key="1">
    <citation type="submission" date="2018-06" db="EMBL/GenBank/DDBJ databases">
        <authorList>
            <person name="Zhirakovskaya E."/>
        </authorList>
    </citation>
    <scope>NUCLEOTIDE SEQUENCE</scope>
</reference>
<feature type="domain" description="EngA-type G" evidence="8">
    <location>
        <begin position="188"/>
        <end position="358"/>
    </location>
</feature>
<name>A0A3B0VN29_9ZZZZ</name>
<dbReference type="InterPro" id="IPR006073">
    <property type="entry name" value="GTP-bd"/>
</dbReference>
<dbReference type="PROSITE" id="PS51712">
    <property type="entry name" value="G_ENGA"/>
    <property type="match status" value="2"/>
</dbReference>
<dbReference type="PANTHER" id="PTHR43834:SF6">
    <property type="entry name" value="GTPASE DER"/>
    <property type="match status" value="1"/>
</dbReference>
<dbReference type="Pfam" id="PF01926">
    <property type="entry name" value="MMR_HSR1"/>
    <property type="match status" value="2"/>
</dbReference>
<organism evidence="9">
    <name type="scientific">hydrothermal vent metagenome</name>
    <dbReference type="NCBI Taxonomy" id="652676"/>
    <lineage>
        <taxon>unclassified sequences</taxon>
        <taxon>metagenomes</taxon>
        <taxon>ecological metagenomes</taxon>
    </lineage>
</organism>
<dbReference type="CDD" id="cd01895">
    <property type="entry name" value="EngA2"/>
    <property type="match status" value="1"/>
</dbReference>
<evidence type="ECO:0000256" key="2">
    <source>
        <dbReference type="ARBA" id="ARBA00020953"/>
    </source>
</evidence>
<dbReference type="AlphaFoldDB" id="A0A3B0VN29"/>
<comment type="similarity">
    <text evidence="1">Belongs to the TRAFAC class TrmE-Era-EngA-EngB-Septin-like GTPase superfamily. EngA (Der) GTPase family.</text>
</comment>
<dbReference type="FunFam" id="3.40.50.300:FF:000040">
    <property type="entry name" value="GTPase Der"/>
    <property type="match status" value="1"/>
</dbReference>
<dbReference type="NCBIfam" id="TIGR03594">
    <property type="entry name" value="GTPase_EngA"/>
    <property type="match status" value="1"/>
</dbReference>
<dbReference type="GO" id="GO:0043022">
    <property type="term" value="F:ribosome binding"/>
    <property type="evidence" value="ECO:0007669"/>
    <property type="project" value="TreeGrafter"/>
</dbReference>
<dbReference type="Gene3D" id="3.40.50.300">
    <property type="entry name" value="P-loop containing nucleotide triphosphate hydrolases"/>
    <property type="match status" value="2"/>
</dbReference>
<keyword evidence="4" id="KW-0677">Repeat</keyword>
<dbReference type="InterPro" id="IPR027417">
    <property type="entry name" value="P-loop_NTPase"/>
</dbReference>
<keyword evidence="5" id="KW-0547">Nucleotide-binding</keyword>
<dbReference type="CDD" id="cd01894">
    <property type="entry name" value="EngA1"/>
    <property type="match status" value="1"/>
</dbReference>
<evidence type="ECO:0000256" key="5">
    <source>
        <dbReference type="ARBA" id="ARBA00022741"/>
    </source>
</evidence>
<accession>A0A3B0VN29</accession>
<proteinExistence type="inferred from homology"/>
<keyword evidence="6" id="KW-0342">GTP-binding</keyword>
<gene>
    <name evidence="9" type="ORF">MNBD_DELTA03-535</name>
</gene>
<evidence type="ECO:0000256" key="1">
    <source>
        <dbReference type="ARBA" id="ARBA00008279"/>
    </source>
</evidence>
<dbReference type="PANTHER" id="PTHR43834">
    <property type="entry name" value="GTPASE DER"/>
    <property type="match status" value="1"/>
</dbReference>